<dbReference type="AlphaFoldDB" id="A0A8B6HJI6"/>
<comment type="caution">
    <text evidence="3">The sequence shown here is derived from an EMBL/GenBank/DDBJ whole genome shotgun (WGS) entry which is preliminary data.</text>
</comment>
<evidence type="ECO:0000313" key="3">
    <source>
        <dbReference type="EMBL" id="VDI80460.1"/>
    </source>
</evidence>
<gene>
    <name evidence="3" type="ORF">MGAL_10B030174</name>
</gene>
<protein>
    <recommendedName>
        <fullName evidence="2">DZIP3-like HEPN domain-containing protein</fullName>
    </recommendedName>
</protein>
<dbReference type="InterPro" id="IPR041249">
    <property type="entry name" value="HEPN_DZIP3"/>
</dbReference>
<reference evidence="3" key="1">
    <citation type="submission" date="2018-11" db="EMBL/GenBank/DDBJ databases">
        <authorList>
            <person name="Alioto T."/>
            <person name="Alioto T."/>
        </authorList>
    </citation>
    <scope>NUCLEOTIDE SEQUENCE</scope>
</reference>
<evidence type="ECO:0000259" key="2">
    <source>
        <dbReference type="Pfam" id="PF18738"/>
    </source>
</evidence>
<accession>A0A8B6HJI6</accession>
<feature type="non-terminal residue" evidence="3">
    <location>
        <position position="269"/>
    </location>
</feature>
<dbReference type="OrthoDB" id="10008050at2759"/>
<evidence type="ECO:0000313" key="4">
    <source>
        <dbReference type="Proteomes" id="UP000596742"/>
    </source>
</evidence>
<evidence type="ECO:0000256" key="1">
    <source>
        <dbReference type="SAM" id="SignalP"/>
    </source>
</evidence>
<proteinExistence type="predicted"/>
<keyword evidence="4" id="KW-1185">Reference proteome</keyword>
<feature type="signal peptide" evidence="1">
    <location>
        <begin position="1"/>
        <end position="26"/>
    </location>
</feature>
<sequence>APAVTSKDLDLTLIVLLLRNLPPVVAAPKSGFDELPSANDISDGANIATLKYYKHEIVSHSNYGTLSDNDFSSIWYTLEKAITGLDNSKATAASIQDAKTKRLDNTMVNLWTNQNLIDTNVQVLDKISMHIEKDEIEKIELKEMIKHLHMKLELDRDFQRMIMEDTLECCTRMNMKQEKIYERVEKCLEVSLNLQQRLAPQTNILETIAKERKQKRENLIIDPQSRSSEIQDDISILKEGKKVLATKVQRDVESLTMRSGINLYFQRYT</sequence>
<dbReference type="Proteomes" id="UP000596742">
    <property type="component" value="Unassembled WGS sequence"/>
</dbReference>
<keyword evidence="1" id="KW-0732">Signal</keyword>
<organism evidence="3 4">
    <name type="scientific">Mytilus galloprovincialis</name>
    <name type="common">Mediterranean mussel</name>
    <dbReference type="NCBI Taxonomy" id="29158"/>
    <lineage>
        <taxon>Eukaryota</taxon>
        <taxon>Metazoa</taxon>
        <taxon>Spiralia</taxon>
        <taxon>Lophotrochozoa</taxon>
        <taxon>Mollusca</taxon>
        <taxon>Bivalvia</taxon>
        <taxon>Autobranchia</taxon>
        <taxon>Pteriomorphia</taxon>
        <taxon>Mytilida</taxon>
        <taxon>Mytiloidea</taxon>
        <taxon>Mytilidae</taxon>
        <taxon>Mytilinae</taxon>
        <taxon>Mytilus</taxon>
    </lineage>
</organism>
<feature type="domain" description="DZIP3-like HEPN" evidence="2">
    <location>
        <begin position="3"/>
        <end position="107"/>
    </location>
</feature>
<name>A0A8B6HJI6_MYTGA</name>
<dbReference type="Pfam" id="PF18738">
    <property type="entry name" value="HEPN_DZIP3"/>
    <property type="match status" value="1"/>
</dbReference>
<feature type="chain" id="PRO_5032424981" description="DZIP3-like HEPN domain-containing protein" evidence="1">
    <location>
        <begin position="27"/>
        <end position="269"/>
    </location>
</feature>
<dbReference type="EMBL" id="UYJE01010175">
    <property type="protein sequence ID" value="VDI80460.1"/>
    <property type="molecule type" value="Genomic_DNA"/>
</dbReference>